<dbReference type="Pfam" id="PF17243">
    <property type="entry name" value="POTRA_TamA_1"/>
    <property type="match status" value="1"/>
</dbReference>
<reference evidence="7 8" key="1">
    <citation type="journal article" date="2022" name="Mar. Drugs">
        <title>Bioassay-Guided Fractionation Leads to the Detection of Cholic Acid Generated by the Rare Thalassomonas sp.</title>
        <authorList>
            <person name="Pheiffer F."/>
            <person name="Schneider Y.K."/>
            <person name="Hansen E.H."/>
            <person name="Andersen J.H."/>
            <person name="Isaksson J."/>
            <person name="Busche T."/>
            <person name="R C."/>
            <person name="Kalinowski J."/>
            <person name="Zyl L.V."/>
            <person name="Trindade M."/>
        </authorList>
    </citation>
    <scope>NUCLEOTIDE SEQUENCE [LARGE SCALE GENOMIC DNA]</scope>
    <source>
        <strain evidence="7 8">A5K-61T</strain>
    </source>
</reference>
<evidence type="ECO:0000259" key="6">
    <source>
        <dbReference type="Pfam" id="PF17243"/>
    </source>
</evidence>
<dbReference type="InterPro" id="IPR035243">
    <property type="entry name" value="TamA_POTRA_Dom_1"/>
</dbReference>
<proteinExistence type="predicted"/>
<dbReference type="Gene3D" id="2.40.160.50">
    <property type="entry name" value="membrane protein fhac: a member of the omp85/tpsb transporter family"/>
    <property type="match status" value="1"/>
</dbReference>
<feature type="signal peptide" evidence="3">
    <location>
        <begin position="1"/>
        <end position="29"/>
    </location>
</feature>
<dbReference type="Gene3D" id="3.10.20.310">
    <property type="entry name" value="membrane protein fhac"/>
    <property type="match status" value="3"/>
</dbReference>
<dbReference type="Pfam" id="PF07244">
    <property type="entry name" value="POTRA"/>
    <property type="match status" value="1"/>
</dbReference>
<evidence type="ECO:0000256" key="2">
    <source>
        <dbReference type="ARBA" id="ARBA00023136"/>
    </source>
</evidence>
<evidence type="ECO:0000259" key="5">
    <source>
        <dbReference type="Pfam" id="PF07244"/>
    </source>
</evidence>
<evidence type="ECO:0000313" key="7">
    <source>
        <dbReference type="EMBL" id="WDE09688.1"/>
    </source>
</evidence>
<comment type="subcellular location">
    <subcellularLocation>
        <location evidence="1">Membrane</location>
    </subcellularLocation>
</comment>
<evidence type="ECO:0000256" key="1">
    <source>
        <dbReference type="ARBA" id="ARBA00004370"/>
    </source>
</evidence>
<feature type="domain" description="TamA POTRA" evidence="6">
    <location>
        <begin position="41"/>
        <end position="101"/>
    </location>
</feature>
<evidence type="ECO:0000256" key="3">
    <source>
        <dbReference type="SAM" id="SignalP"/>
    </source>
</evidence>
<dbReference type="InterPro" id="IPR010827">
    <property type="entry name" value="BamA/TamA_POTRA"/>
</dbReference>
<dbReference type="Pfam" id="PF01103">
    <property type="entry name" value="Omp85"/>
    <property type="match status" value="1"/>
</dbReference>
<dbReference type="InterPro" id="IPR000184">
    <property type="entry name" value="Bac_surfAg_D15"/>
</dbReference>
<protein>
    <submittedName>
        <fullName evidence="7">BamA/TamA family outer membrane protein</fullName>
    </submittedName>
</protein>
<dbReference type="EMBL" id="CP059693">
    <property type="protein sequence ID" value="WDE09688.1"/>
    <property type="molecule type" value="Genomic_DNA"/>
</dbReference>
<feature type="domain" description="POTRA" evidence="5">
    <location>
        <begin position="201"/>
        <end position="258"/>
    </location>
</feature>
<keyword evidence="8" id="KW-1185">Reference proteome</keyword>
<organism evidence="7 8">
    <name type="scientific">Thalassomonas haliotis</name>
    <dbReference type="NCBI Taxonomy" id="485448"/>
    <lineage>
        <taxon>Bacteria</taxon>
        <taxon>Pseudomonadati</taxon>
        <taxon>Pseudomonadota</taxon>
        <taxon>Gammaproteobacteria</taxon>
        <taxon>Alteromonadales</taxon>
        <taxon>Colwelliaceae</taxon>
        <taxon>Thalassomonas</taxon>
    </lineage>
</organism>
<keyword evidence="2" id="KW-0472">Membrane</keyword>
<dbReference type="RefSeq" id="WP_274049652.1">
    <property type="nucleotide sequence ID" value="NZ_CP059693.1"/>
</dbReference>
<feature type="domain" description="Bacterial surface antigen (D15)" evidence="4">
    <location>
        <begin position="415"/>
        <end position="579"/>
    </location>
</feature>
<sequence>MKQFPAKSVIRFFFLFSPLFLLCVFPVTALSSDTPATGTALKITGVDGPIKANIKSHLALVDNVLPASALGFPRSDAFILDKTRQALQALGYYRPEIRITEKGLGKTLEIDRRQPVRWRNIELNLICVQPYPELEQMFNRPPLKRGEIVHHGDYEKFKSAVRQQALELGLLASTFTVSQLNVDVAEAYADIRWLFDCGPDYVVNRVTFSGTALSETLLGKFVSVRSGQRYRQSQVIASQQALTRSEFFKSVTVEQNVDHLARQADIDFFALDQDKYELKSLLGYGTDTKGKLGVSWQNRRANDRGHHYLLRLDLNQVIANSADITTSFQYKIPLGREKSQWINLVGYQRENDDFADSEVITLESRLLRQNNAFWSSQWAITLARELLAIAGGSTQSLIYAVPSWQLKYYSVADPFSADAGWFWQSQLRFSHDHLSDPELAFMQMEQRVKRIWRLSSRWRMMMRGQLGITWMDTETFNTAMPSDYRFFAGGDVSVRGFGYQSLSPVDEQNELLGGKHLLAASIEFDYLFHRDYRWAVFADQGNAFNHWRDRQLQKSVGTGLRWVTPVGAIRLDVAKALDGNKGWRLHITIGPDL</sequence>
<accession>A0ABY7V7S6</accession>
<evidence type="ECO:0000259" key="4">
    <source>
        <dbReference type="Pfam" id="PF01103"/>
    </source>
</evidence>
<dbReference type="Proteomes" id="UP001215231">
    <property type="component" value="Chromosome"/>
</dbReference>
<evidence type="ECO:0000313" key="8">
    <source>
        <dbReference type="Proteomes" id="UP001215231"/>
    </source>
</evidence>
<gene>
    <name evidence="7" type="ORF">H3N35_15300</name>
</gene>
<feature type="chain" id="PRO_5045662211" evidence="3">
    <location>
        <begin position="30"/>
        <end position="593"/>
    </location>
</feature>
<name>A0ABY7V7S6_9GAMM</name>
<keyword evidence="3" id="KW-0732">Signal</keyword>